<dbReference type="GO" id="GO:0047372">
    <property type="term" value="F:monoacylglycerol lipase activity"/>
    <property type="evidence" value="ECO:0007669"/>
    <property type="project" value="TreeGrafter"/>
</dbReference>
<protein>
    <submittedName>
        <fullName evidence="4">YheT protein</fullName>
    </submittedName>
</protein>
<comment type="similarity">
    <text evidence="1">Belongs to the AB hydrolase superfamily. AB hydrolase 4 family.</text>
</comment>
<dbReference type="Proteomes" id="UP000601435">
    <property type="component" value="Unassembled WGS sequence"/>
</dbReference>
<dbReference type="EMBL" id="CAJNJA010000001">
    <property type="protein sequence ID" value="CAE7149402.1"/>
    <property type="molecule type" value="Genomic_DNA"/>
</dbReference>
<dbReference type="PANTHER" id="PTHR10794">
    <property type="entry name" value="ABHYDROLASE DOMAIN-CONTAINING PROTEIN"/>
    <property type="match status" value="1"/>
</dbReference>
<keyword evidence="5" id="KW-1185">Reference proteome</keyword>
<dbReference type="InterPro" id="IPR000073">
    <property type="entry name" value="AB_hydrolase_1"/>
</dbReference>
<feature type="domain" description="AB hydrolase-1" evidence="3">
    <location>
        <begin position="44"/>
        <end position="269"/>
    </location>
</feature>
<comment type="caution">
    <text evidence="4">The sequence shown here is derived from an EMBL/GenBank/DDBJ whole genome shotgun (WGS) entry which is preliminary data.</text>
</comment>
<gene>
    <name evidence="4" type="primary">yheT</name>
    <name evidence="4" type="ORF">SNEC2469_LOCUS119</name>
</gene>
<evidence type="ECO:0000256" key="2">
    <source>
        <dbReference type="PIRSR" id="PIRSR005211-1"/>
    </source>
</evidence>
<dbReference type="Gene3D" id="3.40.50.1820">
    <property type="entry name" value="alpha/beta hydrolase"/>
    <property type="match status" value="1"/>
</dbReference>
<evidence type="ECO:0000313" key="4">
    <source>
        <dbReference type="EMBL" id="CAE7149402.1"/>
    </source>
</evidence>
<evidence type="ECO:0000256" key="1">
    <source>
        <dbReference type="ARBA" id="ARBA00010884"/>
    </source>
</evidence>
<dbReference type="InterPro" id="IPR029058">
    <property type="entry name" value="AB_hydrolase_fold"/>
</dbReference>
<dbReference type="PANTHER" id="PTHR10794:SF63">
    <property type="entry name" value="ALPHA_BETA HYDROLASE 1, ISOFORM A"/>
    <property type="match status" value="1"/>
</dbReference>
<name>A0A812IP15_9DINO</name>
<dbReference type="AlphaFoldDB" id="A0A812IP15"/>
<feature type="active site" description="Charge relay system" evidence="2">
    <location>
        <position position="264"/>
    </location>
</feature>
<dbReference type="Pfam" id="PF12697">
    <property type="entry name" value="Abhydrolase_6"/>
    <property type="match status" value="1"/>
</dbReference>
<proteinExistence type="inferred from homology"/>
<evidence type="ECO:0000313" key="5">
    <source>
        <dbReference type="Proteomes" id="UP000601435"/>
    </source>
</evidence>
<dbReference type="GO" id="GO:0034338">
    <property type="term" value="F:short-chain carboxylesterase activity"/>
    <property type="evidence" value="ECO:0007669"/>
    <property type="project" value="TreeGrafter"/>
</dbReference>
<accession>A0A812IP15</accession>
<dbReference type="PIRSF" id="PIRSF005211">
    <property type="entry name" value="Ab_hydro_YheT"/>
    <property type="match status" value="1"/>
</dbReference>
<organism evidence="4 5">
    <name type="scientific">Symbiodinium necroappetens</name>
    <dbReference type="NCBI Taxonomy" id="1628268"/>
    <lineage>
        <taxon>Eukaryota</taxon>
        <taxon>Sar</taxon>
        <taxon>Alveolata</taxon>
        <taxon>Dinophyceae</taxon>
        <taxon>Suessiales</taxon>
        <taxon>Symbiodiniaceae</taxon>
        <taxon>Symbiodinium</taxon>
    </lineage>
</organism>
<sequence>MGRKLVPSKVQQQFHAAAERKIITLNGVNLAVDLNLIPDAPLIMLIPGWLGSSQSSYARSCATVLARNGFSTARINLRDHGNTAHLNQGLFNSAMIEEVVALVAHLDELYGTKGSGLMGYSLGGNFALRVARALPGLPTLAIAPAMEPASTMYQIDASTMYQRYFIKKWRSVWREKDKAFPGVYNFKNALTLNTVSALTDYFVRYHSDFDSTDEYFQAYDLSADALQGVNAHILAAADDPIIPAEQYGRLPEGIVLHLTHRGGHGAYLDSWRLSSWADTYAVQHFKAALSNQTQV</sequence>
<reference evidence="4" key="1">
    <citation type="submission" date="2021-02" db="EMBL/GenBank/DDBJ databases">
        <authorList>
            <person name="Dougan E. K."/>
            <person name="Rhodes N."/>
            <person name="Thang M."/>
            <person name="Chan C."/>
        </authorList>
    </citation>
    <scope>NUCLEOTIDE SEQUENCE</scope>
</reference>
<dbReference type="SUPFAM" id="SSF53474">
    <property type="entry name" value="alpha/beta-Hydrolases"/>
    <property type="match status" value="1"/>
</dbReference>
<dbReference type="InterPro" id="IPR012020">
    <property type="entry name" value="ABHD4"/>
</dbReference>
<dbReference type="OrthoDB" id="247542at2759"/>
<evidence type="ECO:0000259" key="3">
    <source>
        <dbReference type="Pfam" id="PF12697"/>
    </source>
</evidence>
<feature type="active site" description="Charge relay system" evidence="2">
    <location>
        <position position="121"/>
    </location>
</feature>
<feature type="active site" description="Charge relay system" evidence="2">
    <location>
        <position position="239"/>
    </location>
</feature>
<dbReference type="InterPro" id="IPR050960">
    <property type="entry name" value="AB_hydrolase_4_sf"/>
</dbReference>